<evidence type="ECO:0000256" key="7">
    <source>
        <dbReference type="ARBA" id="ARBA00022630"/>
    </source>
</evidence>
<dbReference type="SUPFAM" id="SSF51905">
    <property type="entry name" value="FAD/NAD(P)-binding domain"/>
    <property type="match status" value="1"/>
</dbReference>
<dbReference type="InterPro" id="IPR036188">
    <property type="entry name" value="FAD/NAD-bd_sf"/>
</dbReference>
<comment type="subcellular location">
    <subcellularLocation>
        <location evidence="11">Cytoplasm</location>
    </subcellularLocation>
</comment>
<comment type="function">
    <text evidence="11">Involved in coproporphyrin-dependent heme b biosynthesis. Catalyzes the oxidation of coproporphyrinogen III to coproporphyrin III.</text>
</comment>
<evidence type="ECO:0000256" key="11">
    <source>
        <dbReference type="RuleBase" id="RU364052"/>
    </source>
</evidence>
<feature type="domain" description="Amine oxidase" evidence="12">
    <location>
        <begin position="11"/>
        <end position="448"/>
    </location>
</feature>
<dbReference type="NCBIfam" id="TIGR00562">
    <property type="entry name" value="proto_IX_ox"/>
    <property type="match status" value="1"/>
</dbReference>
<evidence type="ECO:0000256" key="6">
    <source>
        <dbReference type="ARBA" id="ARBA00019046"/>
    </source>
</evidence>
<evidence type="ECO:0000313" key="14">
    <source>
        <dbReference type="Proteomes" id="UP000255367"/>
    </source>
</evidence>
<dbReference type="SUPFAM" id="SSF54373">
    <property type="entry name" value="FAD-linked reductases, C-terminal domain"/>
    <property type="match status" value="1"/>
</dbReference>
<evidence type="ECO:0000256" key="3">
    <source>
        <dbReference type="ARBA" id="ARBA00004744"/>
    </source>
</evidence>
<comment type="catalytic activity">
    <reaction evidence="1">
        <text>coproporphyrinogen III + 3 O2 = coproporphyrin III + 3 H2O2</text>
        <dbReference type="Rhea" id="RHEA:43436"/>
        <dbReference type="ChEBI" id="CHEBI:15379"/>
        <dbReference type="ChEBI" id="CHEBI:16240"/>
        <dbReference type="ChEBI" id="CHEBI:57309"/>
        <dbReference type="ChEBI" id="CHEBI:131725"/>
        <dbReference type="EC" id="1.3.3.15"/>
    </reaction>
    <physiologicalReaction direction="left-to-right" evidence="1">
        <dbReference type="Rhea" id="RHEA:43437"/>
    </physiologicalReaction>
</comment>
<dbReference type="GO" id="GO:0006783">
    <property type="term" value="P:heme biosynthetic process"/>
    <property type="evidence" value="ECO:0007669"/>
    <property type="project" value="UniProtKB-UniRule"/>
</dbReference>
<dbReference type="Pfam" id="PF01593">
    <property type="entry name" value="Amino_oxidase"/>
    <property type="match status" value="1"/>
</dbReference>
<evidence type="ECO:0000313" key="13">
    <source>
        <dbReference type="EMBL" id="SUP42679.1"/>
    </source>
</evidence>
<accession>A0A380NLN0</accession>
<comment type="cofactor">
    <cofactor evidence="2 11">
        <name>FAD</name>
        <dbReference type="ChEBI" id="CHEBI:57692"/>
    </cofactor>
</comment>
<gene>
    <name evidence="13" type="primary">hemY</name>
    <name evidence="13" type="ORF">NCTC12020_00925</name>
</gene>
<dbReference type="InterPro" id="IPR004572">
    <property type="entry name" value="Protoporphyrinogen_oxidase"/>
</dbReference>
<evidence type="ECO:0000259" key="12">
    <source>
        <dbReference type="Pfam" id="PF01593"/>
    </source>
</evidence>
<comment type="pathway">
    <text evidence="3 11">Porphyrin-containing compound metabolism; protoheme biosynthesis.</text>
</comment>
<proteinExistence type="inferred from homology"/>
<keyword evidence="10 11" id="KW-0350">Heme biosynthesis</keyword>
<dbReference type="Gene3D" id="3.50.50.60">
    <property type="entry name" value="FAD/NAD(P)-binding domain"/>
    <property type="match status" value="1"/>
</dbReference>
<dbReference type="PANTHER" id="PTHR42923">
    <property type="entry name" value="PROTOPORPHYRINOGEN OXIDASE"/>
    <property type="match status" value="1"/>
</dbReference>
<dbReference type="Gene3D" id="1.10.3110.10">
    <property type="entry name" value="protoporphyrinogen ix oxidase, domain 3"/>
    <property type="match status" value="1"/>
</dbReference>
<keyword evidence="14" id="KW-1185">Reference proteome</keyword>
<evidence type="ECO:0000256" key="2">
    <source>
        <dbReference type="ARBA" id="ARBA00001974"/>
    </source>
</evidence>
<evidence type="ECO:0000256" key="10">
    <source>
        <dbReference type="ARBA" id="ARBA00023133"/>
    </source>
</evidence>
<organism evidence="13 14">
    <name type="scientific">Veillonella criceti</name>
    <dbReference type="NCBI Taxonomy" id="103891"/>
    <lineage>
        <taxon>Bacteria</taxon>
        <taxon>Bacillati</taxon>
        <taxon>Bacillota</taxon>
        <taxon>Negativicutes</taxon>
        <taxon>Veillonellales</taxon>
        <taxon>Veillonellaceae</taxon>
        <taxon>Veillonella</taxon>
    </lineage>
</organism>
<dbReference type="EMBL" id="UHIO01000001">
    <property type="protein sequence ID" value="SUP42679.1"/>
    <property type="molecule type" value="Genomic_DNA"/>
</dbReference>
<sequence>MSRIAVIGGGLTGLTAAYYLSQAKPDWQIDVFEQENRFGGKIKTKRVDGYVVEVGPDSYLARKQSMTDLINELGLGDTIVTNATGQAFIYDRGAMYPLPGGAIVGIPTEFVPFAKSTLLSWPGKIRAMQDYFKSPYPTEGDVSIGDFFKYHLGQEMMDKLIEPLLSGIYGGDIYELSLDATFPEFHSLERKHGNMVKGMLAARKQRASSHIKPSGQFRQLTGGLESIIDALVGQMPANVTLHKSTPVTSIEKTKQGYVLGGTVKSPYNEVIITTPPQSYQAWFSEDKKFSELMNMDLSSCAIAVMAFDRANFDASLDGTGFVITRKSETPLTACTYITAKWPQTTPQDKVVLRVFMGKPGDDTVQRFNEDELKALAIREIQRIMKFTATPIWVELTRLNKSMPQYKVGHRDLIGRLRDYAAKAYPGLHMIGTPFDGVGMPDGVRQAHELVQHMVNER</sequence>
<evidence type="ECO:0000256" key="1">
    <source>
        <dbReference type="ARBA" id="ARBA00001755"/>
    </source>
</evidence>
<dbReference type="InterPro" id="IPR050464">
    <property type="entry name" value="Zeta_carotene_desat/Oxidored"/>
</dbReference>
<dbReference type="InterPro" id="IPR002937">
    <property type="entry name" value="Amino_oxidase"/>
</dbReference>
<keyword evidence="11" id="KW-0963">Cytoplasm</keyword>
<protein>
    <recommendedName>
        <fullName evidence="6 11">Coproporphyrinogen III oxidase</fullName>
        <ecNumber evidence="5 11">1.3.3.15</ecNumber>
    </recommendedName>
</protein>
<dbReference type="AlphaFoldDB" id="A0A380NLN0"/>
<dbReference type="PANTHER" id="PTHR42923:SF3">
    <property type="entry name" value="PROTOPORPHYRINOGEN OXIDASE"/>
    <property type="match status" value="1"/>
</dbReference>
<keyword evidence="8 11" id="KW-0274">FAD</keyword>
<dbReference type="EC" id="1.3.3.15" evidence="5 11"/>
<name>A0A380NLN0_9FIRM</name>
<evidence type="ECO:0000256" key="9">
    <source>
        <dbReference type="ARBA" id="ARBA00023002"/>
    </source>
</evidence>
<dbReference type="Proteomes" id="UP000255367">
    <property type="component" value="Unassembled WGS sequence"/>
</dbReference>
<comment type="similarity">
    <text evidence="4 11">Belongs to the protoporphyrinogen/coproporphyrinogen oxidase family. Coproporphyrinogen III oxidase subfamily.</text>
</comment>
<dbReference type="UniPathway" id="UPA00252"/>
<keyword evidence="7 11" id="KW-0285">Flavoprotein</keyword>
<dbReference type="GO" id="GO:0005737">
    <property type="term" value="C:cytoplasm"/>
    <property type="evidence" value="ECO:0007669"/>
    <property type="project" value="UniProtKB-SubCell"/>
</dbReference>
<evidence type="ECO:0000256" key="5">
    <source>
        <dbReference type="ARBA" id="ARBA00012402"/>
    </source>
</evidence>
<dbReference type="RefSeq" id="WP_115310133.1">
    <property type="nucleotide sequence ID" value="NZ_UHIO01000001.1"/>
</dbReference>
<evidence type="ECO:0000256" key="4">
    <source>
        <dbReference type="ARBA" id="ARBA00008310"/>
    </source>
</evidence>
<dbReference type="GO" id="GO:0004729">
    <property type="term" value="F:oxygen-dependent protoporphyrinogen oxidase activity"/>
    <property type="evidence" value="ECO:0007669"/>
    <property type="project" value="UniProtKB-UniRule"/>
</dbReference>
<keyword evidence="9 11" id="KW-0560">Oxidoreductase</keyword>
<dbReference type="OrthoDB" id="9805195at2"/>
<evidence type="ECO:0000256" key="8">
    <source>
        <dbReference type="ARBA" id="ARBA00022827"/>
    </source>
</evidence>
<dbReference type="Gene3D" id="3.90.660.20">
    <property type="entry name" value="Protoporphyrinogen oxidase, mitochondrial, domain 2"/>
    <property type="match status" value="1"/>
</dbReference>
<reference evidence="13 14" key="1">
    <citation type="submission" date="2018-06" db="EMBL/GenBank/DDBJ databases">
        <authorList>
            <consortium name="Pathogen Informatics"/>
            <person name="Doyle S."/>
        </authorList>
    </citation>
    <scope>NUCLEOTIDE SEQUENCE [LARGE SCALE GENOMIC DNA]</scope>
    <source>
        <strain evidence="13 14">NCTC12020</strain>
    </source>
</reference>